<reference evidence="4" key="1">
    <citation type="journal article" date="2020" name="Stud. Mycol.">
        <title>101 Dothideomycetes genomes: a test case for predicting lifestyles and emergence of pathogens.</title>
        <authorList>
            <person name="Haridas S."/>
            <person name="Albert R."/>
            <person name="Binder M."/>
            <person name="Bloem J."/>
            <person name="Labutti K."/>
            <person name="Salamov A."/>
            <person name="Andreopoulos B."/>
            <person name="Baker S."/>
            <person name="Barry K."/>
            <person name="Bills G."/>
            <person name="Bluhm B."/>
            <person name="Cannon C."/>
            <person name="Castanera R."/>
            <person name="Culley D."/>
            <person name="Daum C."/>
            <person name="Ezra D."/>
            <person name="Gonzalez J."/>
            <person name="Henrissat B."/>
            <person name="Kuo A."/>
            <person name="Liang C."/>
            <person name="Lipzen A."/>
            <person name="Lutzoni F."/>
            <person name="Magnuson J."/>
            <person name="Mondo S."/>
            <person name="Nolan M."/>
            <person name="Ohm R."/>
            <person name="Pangilinan J."/>
            <person name="Park H.-J."/>
            <person name="Ramirez L."/>
            <person name="Alfaro M."/>
            <person name="Sun H."/>
            <person name="Tritt A."/>
            <person name="Yoshinaga Y."/>
            <person name="Zwiers L.-H."/>
            <person name="Turgeon B."/>
            <person name="Goodwin S."/>
            <person name="Spatafora J."/>
            <person name="Crous P."/>
            <person name="Grigoriev I."/>
        </authorList>
    </citation>
    <scope>NUCLEOTIDE SEQUENCE</scope>
    <source>
        <strain evidence="4">CBS 122368</strain>
    </source>
</reference>
<accession>A0A6A6IIC6</accession>
<dbReference type="PANTHER" id="PTHR42901:SF1">
    <property type="entry name" value="ALCOHOL DEHYDROGENASE"/>
    <property type="match status" value="1"/>
</dbReference>
<dbReference type="OrthoDB" id="1933717at2759"/>
<evidence type="ECO:0000256" key="1">
    <source>
        <dbReference type="ARBA" id="ARBA00006484"/>
    </source>
</evidence>
<dbReference type="InterPro" id="IPR036291">
    <property type="entry name" value="NAD(P)-bd_dom_sf"/>
</dbReference>
<keyword evidence="5" id="KW-1185">Reference proteome</keyword>
<dbReference type="RefSeq" id="XP_033685369.1">
    <property type="nucleotide sequence ID" value="XM_033828890.1"/>
</dbReference>
<dbReference type="Proteomes" id="UP000800094">
    <property type="component" value="Unassembled WGS sequence"/>
</dbReference>
<feature type="region of interest" description="Disordered" evidence="3">
    <location>
        <begin position="1"/>
        <end position="22"/>
    </location>
</feature>
<dbReference type="CDD" id="cd05233">
    <property type="entry name" value="SDR_c"/>
    <property type="match status" value="1"/>
</dbReference>
<evidence type="ECO:0000256" key="3">
    <source>
        <dbReference type="SAM" id="MobiDB-lite"/>
    </source>
</evidence>
<sequence>MLPSYTKTYHSTPYPSISPSRPDLSAKDKVILVTGAGSGIGQATAIAFAQADAKALILCGRRTGALQDTKAKIEALQKTTHVLAIQLDVSDEDSVDEAFARVKEEVGKIDILINAAGHLGDMSFLKDMSLSNFWTSVEINLKGPFLVSRAFLRSTIPTATAPKTLILLSSIVGGLPSPQFIAGPQSYPISKIAEAKLAEALAAENTSHFRAYALQPGIVESAMSEKSVSMAPDPEATRAAYPWDEPELPARFMLWLCSKRGECVPSGRFLWINWDVDELEAKKEEMEKDSGLLTMGLMGWPFV</sequence>
<evidence type="ECO:0000256" key="2">
    <source>
        <dbReference type="ARBA" id="ARBA00023002"/>
    </source>
</evidence>
<proteinExistence type="inferred from homology"/>
<dbReference type="InterPro" id="IPR002347">
    <property type="entry name" value="SDR_fam"/>
</dbReference>
<dbReference type="PANTHER" id="PTHR42901">
    <property type="entry name" value="ALCOHOL DEHYDROGENASE"/>
    <property type="match status" value="1"/>
</dbReference>
<organism evidence="4 5">
    <name type="scientific">Trematosphaeria pertusa</name>
    <dbReference type="NCBI Taxonomy" id="390896"/>
    <lineage>
        <taxon>Eukaryota</taxon>
        <taxon>Fungi</taxon>
        <taxon>Dikarya</taxon>
        <taxon>Ascomycota</taxon>
        <taxon>Pezizomycotina</taxon>
        <taxon>Dothideomycetes</taxon>
        <taxon>Pleosporomycetidae</taxon>
        <taxon>Pleosporales</taxon>
        <taxon>Massarineae</taxon>
        <taxon>Trematosphaeriaceae</taxon>
        <taxon>Trematosphaeria</taxon>
    </lineage>
</organism>
<name>A0A6A6IIC6_9PLEO</name>
<dbReference type="EMBL" id="ML987194">
    <property type="protein sequence ID" value="KAF2250365.1"/>
    <property type="molecule type" value="Genomic_DNA"/>
</dbReference>
<dbReference type="PRINTS" id="PR00081">
    <property type="entry name" value="GDHRDH"/>
</dbReference>
<dbReference type="Gene3D" id="3.40.50.720">
    <property type="entry name" value="NAD(P)-binding Rossmann-like Domain"/>
    <property type="match status" value="1"/>
</dbReference>
<dbReference type="Pfam" id="PF00106">
    <property type="entry name" value="adh_short"/>
    <property type="match status" value="1"/>
</dbReference>
<feature type="compositionally biased region" description="Polar residues" evidence="3">
    <location>
        <begin position="1"/>
        <end position="19"/>
    </location>
</feature>
<protein>
    <submittedName>
        <fullName evidence="4">NAD(P)-binding protein</fullName>
    </submittedName>
</protein>
<gene>
    <name evidence="4" type="ORF">BU26DRAFT_518757</name>
</gene>
<dbReference type="AlphaFoldDB" id="A0A6A6IIC6"/>
<keyword evidence="2" id="KW-0560">Oxidoreductase</keyword>
<evidence type="ECO:0000313" key="4">
    <source>
        <dbReference type="EMBL" id="KAF2250365.1"/>
    </source>
</evidence>
<dbReference type="GeneID" id="54582220"/>
<dbReference type="GO" id="GO:0016491">
    <property type="term" value="F:oxidoreductase activity"/>
    <property type="evidence" value="ECO:0007669"/>
    <property type="project" value="UniProtKB-KW"/>
</dbReference>
<comment type="similarity">
    <text evidence="1">Belongs to the short-chain dehydrogenases/reductases (SDR) family.</text>
</comment>
<evidence type="ECO:0000313" key="5">
    <source>
        <dbReference type="Proteomes" id="UP000800094"/>
    </source>
</evidence>
<dbReference type="SUPFAM" id="SSF51735">
    <property type="entry name" value="NAD(P)-binding Rossmann-fold domains"/>
    <property type="match status" value="1"/>
</dbReference>